<comment type="caution">
    <text evidence="2">The sequence shown here is derived from an EMBL/GenBank/DDBJ whole genome shotgun (WGS) entry which is preliminary data.</text>
</comment>
<organism evidence="2 3">
    <name type="scientific">Achlya hypogyna</name>
    <name type="common">Oomycete</name>
    <name type="synonym">Protoachlya hypogyna</name>
    <dbReference type="NCBI Taxonomy" id="1202772"/>
    <lineage>
        <taxon>Eukaryota</taxon>
        <taxon>Sar</taxon>
        <taxon>Stramenopiles</taxon>
        <taxon>Oomycota</taxon>
        <taxon>Saprolegniomycetes</taxon>
        <taxon>Saprolegniales</taxon>
        <taxon>Achlyaceae</taxon>
        <taxon>Achlya</taxon>
    </lineage>
</organism>
<reference evidence="2 3" key="1">
    <citation type="journal article" date="2014" name="Genome Biol. Evol.">
        <title>The secreted proteins of Achlya hypogyna and Thraustotheca clavata identify the ancestral oomycete secretome and reveal gene acquisitions by horizontal gene transfer.</title>
        <authorList>
            <person name="Misner I."/>
            <person name="Blouin N."/>
            <person name="Leonard G."/>
            <person name="Richards T.A."/>
            <person name="Lane C.E."/>
        </authorList>
    </citation>
    <scope>NUCLEOTIDE SEQUENCE [LARGE SCALE GENOMIC DNA]</scope>
    <source>
        <strain evidence="2 3">ATCC 48635</strain>
    </source>
</reference>
<accession>A0A1V9ZFS3</accession>
<dbReference type="EMBL" id="JNBR01000127">
    <property type="protein sequence ID" value="OQR96855.1"/>
    <property type="molecule type" value="Genomic_DNA"/>
</dbReference>
<proteinExistence type="predicted"/>
<keyword evidence="3" id="KW-1185">Reference proteome</keyword>
<evidence type="ECO:0000256" key="1">
    <source>
        <dbReference type="SAM" id="MobiDB-lite"/>
    </source>
</evidence>
<sequence length="307" mass="34620">MADPVAPRVRKLFLETEAAYDEVLGRPFTPQKVRLHPFPHEIDHVVPPRSSASALLPKATSCSRLSDAFKRQSLCSTDASQTILTAMHRSHQSRASMSSLHSTNESVLDEMRAFVAKKRSERKAQTPPTSAKERVAERKMTRGIEVHMQCHLEFSHLHSRATRHMNVHPSPGPSFSTDLEAPQPRNSPFKIAQKDTSEGRKKKKESLSYQKLLRKLSPTITNSATTYINLLHLLQACRVCGGRVTFCNACQTRANEYFHTFSPAELEKTYGKQLPPPDRTKVAEYSAYLRAREDATVLKSESKPDER</sequence>
<evidence type="ECO:0000313" key="2">
    <source>
        <dbReference type="EMBL" id="OQR96855.1"/>
    </source>
</evidence>
<feature type="region of interest" description="Disordered" evidence="1">
    <location>
        <begin position="163"/>
        <end position="205"/>
    </location>
</feature>
<dbReference type="Proteomes" id="UP000243579">
    <property type="component" value="Unassembled WGS sequence"/>
</dbReference>
<name>A0A1V9ZFS3_ACHHY</name>
<protein>
    <submittedName>
        <fullName evidence="2">Uncharacterized protein</fullName>
    </submittedName>
</protein>
<gene>
    <name evidence="2" type="ORF">ACHHYP_13221</name>
</gene>
<dbReference type="OrthoDB" id="73376at2759"/>
<dbReference type="AlphaFoldDB" id="A0A1V9ZFS3"/>
<evidence type="ECO:0000313" key="3">
    <source>
        <dbReference type="Proteomes" id="UP000243579"/>
    </source>
</evidence>
<feature type="region of interest" description="Disordered" evidence="1">
    <location>
        <begin position="117"/>
        <end position="136"/>
    </location>
</feature>